<dbReference type="Proteomes" id="UP001369736">
    <property type="component" value="Unassembled WGS sequence"/>
</dbReference>
<comment type="similarity">
    <text evidence="1">Belongs to the leucine-binding protein family.</text>
</comment>
<protein>
    <submittedName>
        <fullName evidence="4">Substrate-binding domain-containing protein</fullName>
    </submittedName>
</protein>
<evidence type="ECO:0000256" key="1">
    <source>
        <dbReference type="ARBA" id="ARBA00010062"/>
    </source>
</evidence>
<name>A0ABU8MBS7_9PSEU</name>
<sequence>MRLALVTPWKGSAGMFGLSCRMSSELAVAEINDGGGLLHRHVELHHVDGGAAPDSVAAEVQQLVHTRRVDAVVGWHISAVRRRLAPRIAGQVPYIYTALYEGGERTPGVIVTGETPTNQLGPALDWMREARGVRRWAIVGNDYVWPRASAAAAHRWARRNKVEVTADLFVPLGARDFSTTLRDLAASGADGVLMLLVGEDAVHFNRAFAAAGMDLVQTRLTTLMDENMLLASGAKATRSLYVAAGFFEDLTTSDALDFVGRWARRYGVNSPTPSSLGESCYEGLNLYAAMVRRAGSLARDELLSVSEGLHYDGPRGDVFVERGHTVQDVYLAEARGLEFDVVARLSSGSVES</sequence>
<evidence type="ECO:0000256" key="2">
    <source>
        <dbReference type="ARBA" id="ARBA00022729"/>
    </source>
</evidence>
<accession>A0ABU8MBS7</accession>
<dbReference type="InterPro" id="IPR028081">
    <property type="entry name" value="Leu-bd"/>
</dbReference>
<proteinExistence type="inferred from homology"/>
<evidence type="ECO:0000313" key="4">
    <source>
        <dbReference type="EMBL" id="MEJ2864343.1"/>
    </source>
</evidence>
<dbReference type="Pfam" id="PF13458">
    <property type="entry name" value="Peripla_BP_6"/>
    <property type="match status" value="1"/>
</dbReference>
<evidence type="ECO:0000259" key="3">
    <source>
        <dbReference type="Pfam" id="PF13458"/>
    </source>
</evidence>
<evidence type="ECO:0000313" key="5">
    <source>
        <dbReference type="Proteomes" id="UP001369736"/>
    </source>
</evidence>
<comment type="caution">
    <text evidence="4">The sequence shown here is derived from an EMBL/GenBank/DDBJ whole genome shotgun (WGS) entry which is preliminary data.</text>
</comment>
<feature type="domain" description="Leucine-binding protein" evidence="3">
    <location>
        <begin position="2"/>
        <end position="335"/>
    </location>
</feature>
<dbReference type="CDD" id="cd06358">
    <property type="entry name" value="PBP1_NHase"/>
    <property type="match status" value="1"/>
</dbReference>
<dbReference type="SUPFAM" id="SSF53822">
    <property type="entry name" value="Periplasmic binding protein-like I"/>
    <property type="match status" value="1"/>
</dbReference>
<dbReference type="EMBL" id="JBBEGM010000011">
    <property type="protein sequence ID" value="MEJ2864343.1"/>
    <property type="molecule type" value="Genomic_DNA"/>
</dbReference>
<dbReference type="PANTHER" id="PTHR47628:SF1">
    <property type="entry name" value="ALIPHATIC AMIDASE EXPRESSION-REGULATING PROTEIN"/>
    <property type="match status" value="1"/>
</dbReference>
<dbReference type="Gene3D" id="3.40.50.2300">
    <property type="match status" value="2"/>
</dbReference>
<reference evidence="4 5" key="1">
    <citation type="submission" date="2024-03" db="EMBL/GenBank/DDBJ databases">
        <title>Actinomycetospora sp. OC33-EN07, a novel actinomycete isolated from wild orchid (Aerides multiflora).</title>
        <authorList>
            <person name="Suriyachadkun C."/>
        </authorList>
    </citation>
    <scope>NUCLEOTIDE SEQUENCE [LARGE SCALE GENOMIC DNA]</scope>
    <source>
        <strain evidence="4 5">OC33-EN07</strain>
    </source>
</reference>
<gene>
    <name evidence="4" type="ORF">WCD58_24510</name>
</gene>
<dbReference type="InterPro" id="IPR028082">
    <property type="entry name" value="Peripla_BP_I"/>
</dbReference>
<keyword evidence="5" id="KW-1185">Reference proteome</keyword>
<organism evidence="4 5">
    <name type="scientific">Actinomycetospora flava</name>
    <dbReference type="NCBI Taxonomy" id="3129232"/>
    <lineage>
        <taxon>Bacteria</taxon>
        <taxon>Bacillati</taxon>
        <taxon>Actinomycetota</taxon>
        <taxon>Actinomycetes</taxon>
        <taxon>Pseudonocardiales</taxon>
        <taxon>Pseudonocardiaceae</taxon>
        <taxon>Actinomycetospora</taxon>
    </lineage>
</organism>
<keyword evidence="2" id="KW-0732">Signal</keyword>
<dbReference type="PANTHER" id="PTHR47628">
    <property type="match status" value="1"/>
</dbReference>